<evidence type="ECO:0000256" key="1">
    <source>
        <dbReference type="ARBA" id="ARBA00004651"/>
    </source>
</evidence>
<evidence type="ECO:0000256" key="3">
    <source>
        <dbReference type="ARBA" id="ARBA00022448"/>
    </source>
</evidence>
<protein>
    <submittedName>
        <fullName evidence="8">ABC transporter permease</fullName>
    </submittedName>
</protein>
<keyword evidence="9" id="KW-1185">Reference proteome</keyword>
<evidence type="ECO:0000256" key="2">
    <source>
        <dbReference type="ARBA" id="ARBA00007783"/>
    </source>
</evidence>
<evidence type="ECO:0000256" key="5">
    <source>
        <dbReference type="ARBA" id="ARBA00022692"/>
    </source>
</evidence>
<gene>
    <name evidence="8" type="ORF">AYR53_04950</name>
</gene>
<dbReference type="PROSITE" id="PS51012">
    <property type="entry name" value="ABC_TM2"/>
    <property type="match status" value="1"/>
</dbReference>
<keyword evidence="4" id="KW-1003">Cell membrane</keyword>
<organism evidence="8 9">
    <name type="scientific">Loigolactobacillus backii</name>
    <dbReference type="NCBI Taxonomy" id="375175"/>
    <lineage>
        <taxon>Bacteria</taxon>
        <taxon>Bacillati</taxon>
        <taxon>Bacillota</taxon>
        <taxon>Bacilli</taxon>
        <taxon>Lactobacillales</taxon>
        <taxon>Lactobacillaceae</taxon>
        <taxon>Loigolactobacillus</taxon>
    </lineage>
</organism>
<dbReference type="GO" id="GO:0005886">
    <property type="term" value="C:plasma membrane"/>
    <property type="evidence" value="ECO:0007669"/>
    <property type="project" value="UniProtKB-SubCell"/>
</dbReference>
<evidence type="ECO:0000313" key="8">
    <source>
        <dbReference type="EMBL" id="ANK62176.1"/>
    </source>
</evidence>
<dbReference type="OrthoDB" id="9776218at2"/>
<evidence type="ECO:0000256" key="7">
    <source>
        <dbReference type="ARBA" id="ARBA00023136"/>
    </source>
</evidence>
<keyword evidence="3" id="KW-0813">Transport</keyword>
<dbReference type="PANTHER" id="PTHR30294">
    <property type="entry name" value="MEMBRANE COMPONENT OF ABC TRANSPORTER YHHJ-RELATED"/>
    <property type="match status" value="1"/>
</dbReference>
<keyword evidence="5" id="KW-0812">Transmembrane</keyword>
<dbReference type="InterPro" id="IPR051449">
    <property type="entry name" value="ABC-2_transporter_component"/>
</dbReference>
<dbReference type="Proteomes" id="UP000078582">
    <property type="component" value="Chromosome"/>
</dbReference>
<dbReference type="AlphaFoldDB" id="A0A192H2K4"/>
<dbReference type="InterPro" id="IPR047817">
    <property type="entry name" value="ABC2_TM_bact-type"/>
</dbReference>
<dbReference type="KEGG" id="lbt:AYR52_09050"/>
<comment type="similarity">
    <text evidence="2">Belongs to the ABC-2 integral membrane protein family.</text>
</comment>
<dbReference type="Pfam" id="PF12698">
    <property type="entry name" value="ABC2_membrane_3"/>
    <property type="match status" value="1"/>
</dbReference>
<evidence type="ECO:0000256" key="4">
    <source>
        <dbReference type="ARBA" id="ARBA00022475"/>
    </source>
</evidence>
<evidence type="ECO:0000313" key="9">
    <source>
        <dbReference type="Proteomes" id="UP000078582"/>
    </source>
</evidence>
<accession>A0A192H2K4</accession>
<dbReference type="GO" id="GO:0140359">
    <property type="term" value="F:ABC-type transporter activity"/>
    <property type="evidence" value="ECO:0007669"/>
    <property type="project" value="InterPro"/>
</dbReference>
<proteinExistence type="inferred from homology"/>
<dbReference type="RefSeq" id="WP_068225707.1">
    <property type="nucleotide sequence ID" value="NZ_CP014623.1"/>
</dbReference>
<keyword evidence="7" id="KW-0472">Membrane</keyword>
<name>A0A192H2K4_9LACO</name>
<dbReference type="PANTHER" id="PTHR30294:SF38">
    <property type="entry name" value="TRANSPORT PERMEASE PROTEIN"/>
    <property type="match status" value="1"/>
</dbReference>
<sequence length="379" mass="42946">MRIIALVNRILKQMRRSPRTIILMFVAPLFILTLMYLLLSTNNTVKTRVGIYQVNDTIVTNLKSNKLTLKSFNNKNKLQAKMKQHDLDAFITVSGKKIDVTYQNSDLSKTAYVKNTLRAGLMKMNTKALINVTKAQRDVITRQQQALLVLTKQQPPAQKVPSKPTNYQISNHYLYSNGSATFFDQALPALIAFFVFFFVFLISGISLLSERTSGTLSRLLATPIKRNEIIYGYLCGYGIFAVIQTFIIVFFTVYILKIQLVGSIWLVLLTNILVALIALAMGIFASTFAQNEFQMMQFIPLLVIPQVFFSGLIPIDGMAHWLQAIAHIMPLYYAGTSLQNVITKGYTFSDIGLNLLILLGFAILFIWLNIRGMRRFRKV</sequence>
<reference evidence="8 9" key="1">
    <citation type="submission" date="2016-03" db="EMBL/GenBank/DDBJ databases">
        <title>Pediococcus and Lactobacillus from brewery environment - whole genome sequencing and assembly.</title>
        <authorList>
            <person name="Behr J."/>
            <person name="Geissler A.J."/>
            <person name="Vogel R.F."/>
        </authorList>
    </citation>
    <scope>NUCLEOTIDE SEQUENCE [LARGE SCALE GENOMIC DNA]</scope>
    <source>
        <strain evidence="8 9">TMW 1.1989</strain>
    </source>
</reference>
<dbReference type="GeneID" id="42981592"/>
<dbReference type="STRING" id="375175.AYR53_04950"/>
<dbReference type="EMBL" id="CP014873">
    <property type="protein sequence ID" value="ANK62176.1"/>
    <property type="molecule type" value="Genomic_DNA"/>
</dbReference>
<dbReference type="InterPro" id="IPR013525">
    <property type="entry name" value="ABC2_TM"/>
</dbReference>
<comment type="subcellular location">
    <subcellularLocation>
        <location evidence="1">Cell membrane</location>
        <topology evidence="1">Multi-pass membrane protein</topology>
    </subcellularLocation>
</comment>
<keyword evidence="6" id="KW-1133">Transmembrane helix</keyword>
<evidence type="ECO:0000256" key="6">
    <source>
        <dbReference type="ARBA" id="ARBA00022989"/>
    </source>
</evidence>